<sequence length="55" mass="6175">MEELLPRWSLMAHSLMLRPASANWVTRYVLGEAANLPSSPDAALHGESLRSSYQY</sequence>
<gene>
    <name evidence="2" type="ORF">DPMN_165880</name>
</gene>
<dbReference type="Proteomes" id="UP000828390">
    <property type="component" value="Unassembled WGS sequence"/>
</dbReference>
<name>A0A9D4EX03_DREPO</name>
<dbReference type="EMBL" id="JAIWYP010000008">
    <property type="protein sequence ID" value="KAH3787752.1"/>
    <property type="molecule type" value="Genomic_DNA"/>
</dbReference>
<feature type="region of interest" description="Disordered" evidence="1">
    <location>
        <begin position="36"/>
        <end position="55"/>
    </location>
</feature>
<protein>
    <submittedName>
        <fullName evidence="2">Uncharacterized protein</fullName>
    </submittedName>
</protein>
<dbReference type="AlphaFoldDB" id="A0A9D4EX03"/>
<keyword evidence="3" id="KW-1185">Reference proteome</keyword>
<evidence type="ECO:0000256" key="1">
    <source>
        <dbReference type="SAM" id="MobiDB-lite"/>
    </source>
</evidence>
<organism evidence="2 3">
    <name type="scientific">Dreissena polymorpha</name>
    <name type="common">Zebra mussel</name>
    <name type="synonym">Mytilus polymorpha</name>
    <dbReference type="NCBI Taxonomy" id="45954"/>
    <lineage>
        <taxon>Eukaryota</taxon>
        <taxon>Metazoa</taxon>
        <taxon>Spiralia</taxon>
        <taxon>Lophotrochozoa</taxon>
        <taxon>Mollusca</taxon>
        <taxon>Bivalvia</taxon>
        <taxon>Autobranchia</taxon>
        <taxon>Heteroconchia</taxon>
        <taxon>Euheterodonta</taxon>
        <taxon>Imparidentia</taxon>
        <taxon>Neoheterodontei</taxon>
        <taxon>Myida</taxon>
        <taxon>Dreissenoidea</taxon>
        <taxon>Dreissenidae</taxon>
        <taxon>Dreissena</taxon>
    </lineage>
</organism>
<evidence type="ECO:0000313" key="2">
    <source>
        <dbReference type="EMBL" id="KAH3787752.1"/>
    </source>
</evidence>
<reference evidence="2" key="2">
    <citation type="submission" date="2020-11" db="EMBL/GenBank/DDBJ databases">
        <authorList>
            <person name="McCartney M.A."/>
            <person name="Auch B."/>
            <person name="Kono T."/>
            <person name="Mallez S."/>
            <person name="Becker A."/>
            <person name="Gohl D.M."/>
            <person name="Silverstein K.A.T."/>
            <person name="Koren S."/>
            <person name="Bechman K.B."/>
            <person name="Herman A."/>
            <person name="Abrahante J.E."/>
            <person name="Garbe J."/>
        </authorList>
    </citation>
    <scope>NUCLEOTIDE SEQUENCE</scope>
    <source>
        <strain evidence="2">Duluth1</strain>
        <tissue evidence="2">Whole animal</tissue>
    </source>
</reference>
<reference evidence="2" key="1">
    <citation type="journal article" date="2019" name="bioRxiv">
        <title>The Genome of the Zebra Mussel, Dreissena polymorpha: A Resource for Invasive Species Research.</title>
        <authorList>
            <person name="McCartney M.A."/>
            <person name="Auch B."/>
            <person name="Kono T."/>
            <person name="Mallez S."/>
            <person name="Zhang Y."/>
            <person name="Obille A."/>
            <person name="Becker A."/>
            <person name="Abrahante J.E."/>
            <person name="Garbe J."/>
            <person name="Badalamenti J.P."/>
            <person name="Herman A."/>
            <person name="Mangelson H."/>
            <person name="Liachko I."/>
            <person name="Sullivan S."/>
            <person name="Sone E.D."/>
            <person name="Koren S."/>
            <person name="Silverstein K.A.T."/>
            <person name="Beckman K.B."/>
            <person name="Gohl D.M."/>
        </authorList>
    </citation>
    <scope>NUCLEOTIDE SEQUENCE</scope>
    <source>
        <strain evidence="2">Duluth1</strain>
        <tissue evidence="2">Whole animal</tissue>
    </source>
</reference>
<accession>A0A9D4EX03</accession>
<proteinExistence type="predicted"/>
<evidence type="ECO:0000313" key="3">
    <source>
        <dbReference type="Proteomes" id="UP000828390"/>
    </source>
</evidence>
<comment type="caution">
    <text evidence="2">The sequence shown here is derived from an EMBL/GenBank/DDBJ whole genome shotgun (WGS) entry which is preliminary data.</text>
</comment>